<dbReference type="CDD" id="cd22054">
    <property type="entry name" value="NAC_NACA"/>
    <property type="match status" value="2"/>
</dbReference>
<reference evidence="4 5" key="1">
    <citation type="submission" date="2018-10" db="EMBL/GenBank/DDBJ databases">
        <title>A high-quality apple genome assembly.</title>
        <authorList>
            <person name="Hu J."/>
        </authorList>
    </citation>
    <scope>NUCLEOTIDE SEQUENCE [LARGE SCALE GENOMIC DNA]</scope>
    <source>
        <strain evidence="5">cv. HFTH1</strain>
        <tissue evidence="4">Young leaf</tissue>
    </source>
</reference>
<dbReference type="GO" id="GO:0005854">
    <property type="term" value="C:nascent polypeptide-associated complex"/>
    <property type="evidence" value="ECO:0007669"/>
    <property type="project" value="InterPro"/>
</dbReference>
<evidence type="ECO:0000259" key="3">
    <source>
        <dbReference type="PROSITE" id="PS51151"/>
    </source>
</evidence>
<dbReference type="Pfam" id="PF19026">
    <property type="entry name" value="UBA_HYPK"/>
    <property type="match status" value="2"/>
</dbReference>
<feature type="compositionally biased region" description="Acidic residues" evidence="2">
    <location>
        <begin position="280"/>
        <end position="308"/>
    </location>
</feature>
<dbReference type="InterPro" id="IPR016641">
    <property type="entry name" value="EGD2/NACA0like"/>
</dbReference>
<feature type="compositionally biased region" description="Acidic residues" evidence="2">
    <location>
        <begin position="417"/>
        <end position="428"/>
    </location>
</feature>
<organism evidence="4 5">
    <name type="scientific">Malus domestica</name>
    <name type="common">Apple</name>
    <name type="synonym">Pyrus malus</name>
    <dbReference type="NCBI Taxonomy" id="3750"/>
    <lineage>
        <taxon>Eukaryota</taxon>
        <taxon>Viridiplantae</taxon>
        <taxon>Streptophyta</taxon>
        <taxon>Embryophyta</taxon>
        <taxon>Tracheophyta</taxon>
        <taxon>Spermatophyta</taxon>
        <taxon>Magnoliopsida</taxon>
        <taxon>eudicotyledons</taxon>
        <taxon>Gunneridae</taxon>
        <taxon>Pentapetalae</taxon>
        <taxon>rosids</taxon>
        <taxon>fabids</taxon>
        <taxon>Rosales</taxon>
        <taxon>Rosaceae</taxon>
        <taxon>Amygdaloideae</taxon>
        <taxon>Maleae</taxon>
        <taxon>Malus</taxon>
    </lineage>
</organism>
<protein>
    <recommendedName>
        <fullName evidence="3">NAC-A/B domain-containing protein</fullName>
    </recommendedName>
</protein>
<sequence>MIGLTNKIKEKPKIGGPIITRNPYPRESHISSSISISLSIHAALPLYPFQSFQSSVDEPKRCHRLHWCNRSPSPTRSTPSSSSSRALIHEVVVEDVKDDNDKDETTTMRTMTRTTMIRKSEKKSRKAMLKLGMKPVTGVSRVTIKRTKNILFFISKPDVFKSPKSDTYVIFGEAKIEDLSSQLQTQAAQQFRMPDMSSVMGKPEISAAAAGAQDEEEEEVDETGVEPRDIDLVMTQAGVSRSKAVKALKTHSGDIPEAGAAVEEVLSAEQLLKNSNQNKEEEEVVVEDVKDDDNDDDDEEDDDDEDKEDGGQDGNESSKQSRSEKKSRKAMLKLGMKPVTGVSRVTIKKTKNIIFVISKPDAFKSPNSDTYVIFGEAKIEDLSSQLQTQAAQQFRMPDMSSVMGKPEISGAAAGPQADEEEEEVDETGVEPKDIDLVMTQAGVSRSKAVKALKTHSGDIVSAIMELTT</sequence>
<dbReference type="CDD" id="cd14358">
    <property type="entry name" value="UBA_NAC_euk"/>
    <property type="match status" value="1"/>
</dbReference>
<proteinExistence type="predicted"/>
<accession>A0A498KS27</accession>
<evidence type="ECO:0000313" key="5">
    <source>
        <dbReference type="Proteomes" id="UP000290289"/>
    </source>
</evidence>
<keyword evidence="5" id="KW-1185">Reference proteome</keyword>
<dbReference type="STRING" id="3750.A0A498KS27"/>
<dbReference type="Proteomes" id="UP000290289">
    <property type="component" value="Unassembled WGS sequence"/>
</dbReference>
<dbReference type="FunFam" id="1.10.8.10:FF:000006">
    <property type="entry name" value="Putative nascent polypeptide-associated complex subunit alpha"/>
    <property type="match status" value="1"/>
</dbReference>
<dbReference type="InterPro" id="IPR038187">
    <property type="entry name" value="NAC_A/B_dom_sf"/>
</dbReference>
<dbReference type="PROSITE" id="PS51151">
    <property type="entry name" value="NAC_AB"/>
    <property type="match status" value="2"/>
</dbReference>
<dbReference type="PANTHER" id="PTHR21713">
    <property type="entry name" value="NASCENT POLYPEPTIDE ASSOCIATED COMPLEX ALPHA SUBUNIT-RELATED"/>
    <property type="match status" value="1"/>
</dbReference>
<name>A0A498KS27_MALDO</name>
<comment type="function">
    <text evidence="1">May promote appropriate targeting of ribosome-nascent polypeptide complexes.</text>
</comment>
<evidence type="ECO:0000256" key="1">
    <source>
        <dbReference type="ARBA" id="ARBA00004000"/>
    </source>
</evidence>
<evidence type="ECO:0000256" key="2">
    <source>
        <dbReference type="SAM" id="MobiDB-lite"/>
    </source>
</evidence>
<feature type="region of interest" description="Disordered" evidence="2">
    <location>
        <begin position="206"/>
        <end position="225"/>
    </location>
</feature>
<evidence type="ECO:0000313" key="4">
    <source>
        <dbReference type="EMBL" id="RXI09961.1"/>
    </source>
</evidence>
<dbReference type="Gene3D" id="1.10.8.10">
    <property type="entry name" value="DNA helicase RuvA subunit, C-terminal domain"/>
    <property type="match status" value="2"/>
</dbReference>
<dbReference type="InterPro" id="IPR002715">
    <property type="entry name" value="Nas_poly-pep-assoc_cplx_dom"/>
</dbReference>
<dbReference type="AlphaFoldDB" id="A0A498KS27"/>
<feature type="domain" description="NAC-A/B" evidence="3">
    <location>
        <begin position="321"/>
        <end position="386"/>
    </location>
</feature>
<dbReference type="EMBL" id="RDQH01000085">
    <property type="protein sequence ID" value="RXI09961.1"/>
    <property type="molecule type" value="Genomic_DNA"/>
</dbReference>
<feature type="compositionally biased region" description="Acidic residues" evidence="2">
    <location>
        <begin position="213"/>
        <end position="224"/>
    </location>
</feature>
<gene>
    <name evidence="4" type="ORF">DVH24_031516</name>
</gene>
<dbReference type="Pfam" id="PF01849">
    <property type="entry name" value="NAC"/>
    <property type="match status" value="2"/>
</dbReference>
<feature type="region of interest" description="Disordered" evidence="2">
    <location>
        <begin position="402"/>
        <end position="431"/>
    </location>
</feature>
<comment type="caution">
    <text evidence="4">The sequence shown here is derived from an EMBL/GenBank/DDBJ whole genome shotgun (WGS) entry which is preliminary data.</text>
</comment>
<feature type="region of interest" description="Disordered" evidence="2">
    <location>
        <begin position="272"/>
        <end position="335"/>
    </location>
</feature>
<dbReference type="Gene3D" id="2.20.70.30">
    <property type="entry name" value="Nascent polypeptide-associated complex domain"/>
    <property type="match status" value="2"/>
</dbReference>
<dbReference type="InterPro" id="IPR044034">
    <property type="entry name" value="NAC-like_UBA"/>
</dbReference>
<feature type="domain" description="NAC-A/B" evidence="3">
    <location>
        <begin position="118"/>
        <end position="183"/>
    </location>
</feature>
<dbReference type="SMART" id="SM01407">
    <property type="entry name" value="NAC"/>
    <property type="match status" value="2"/>
</dbReference>
<dbReference type="FunFam" id="2.20.70.30:FF:000002">
    <property type="entry name" value="Nascent polypeptide-associated complex (NAC), alpha subunit"/>
    <property type="match status" value="2"/>
</dbReference>